<proteinExistence type="predicted"/>
<dbReference type="Proteomes" id="UP001501461">
    <property type="component" value="Unassembled WGS sequence"/>
</dbReference>
<reference evidence="2" key="1">
    <citation type="journal article" date="2019" name="Int. J. Syst. Evol. Microbiol.">
        <title>The Global Catalogue of Microorganisms (GCM) 10K type strain sequencing project: providing services to taxonomists for standard genome sequencing and annotation.</title>
        <authorList>
            <consortium name="The Broad Institute Genomics Platform"/>
            <consortium name="The Broad Institute Genome Sequencing Center for Infectious Disease"/>
            <person name="Wu L."/>
            <person name="Ma J."/>
        </authorList>
    </citation>
    <scope>NUCLEOTIDE SEQUENCE [LARGE SCALE GENOMIC DNA]</scope>
    <source>
        <strain evidence="2">JCM 13595</strain>
    </source>
</reference>
<comment type="caution">
    <text evidence="1">The sequence shown here is derived from an EMBL/GenBank/DDBJ whole genome shotgun (WGS) entry which is preliminary data.</text>
</comment>
<accession>A0ABP5G5E8</accession>
<gene>
    <name evidence="1" type="ORF">GCM10009720_21260</name>
</gene>
<sequence>MSDLTPEQRKSQSYLKALEAWTWISRYASEVIPDSALGPIEIFAEAMGELSGCEMPLIDPASRAPVKRDDGSVVHQGVHPLGMSQWQIDRLSGQVPGGGP</sequence>
<dbReference type="RefSeq" id="WP_343958431.1">
    <property type="nucleotide sequence ID" value="NZ_BAAAMN010000046.1"/>
</dbReference>
<organism evidence="1 2">
    <name type="scientific">Yaniella flava</name>
    <dbReference type="NCBI Taxonomy" id="287930"/>
    <lineage>
        <taxon>Bacteria</taxon>
        <taxon>Bacillati</taxon>
        <taxon>Actinomycetota</taxon>
        <taxon>Actinomycetes</taxon>
        <taxon>Micrococcales</taxon>
        <taxon>Micrococcaceae</taxon>
        <taxon>Yaniella</taxon>
    </lineage>
</organism>
<name>A0ABP5G5E8_9MICC</name>
<dbReference type="EMBL" id="BAAAMN010000046">
    <property type="protein sequence ID" value="GAA2040585.1"/>
    <property type="molecule type" value="Genomic_DNA"/>
</dbReference>
<keyword evidence="2" id="KW-1185">Reference proteome</keyword>
<protein>
    <submittedName>
        <fullName evidence="1">Uncharacterized protein</fullName>
    </submittedName>
</protein>
<evidence type="ECO:0000313" key="2">
    <source>
        <dbReference type="Proteomes" id="UP001501461"/>
    </source>
</evidence>
<evidence type="ECO:0000313" key="1">
    <source>
        <dbReference type="EMBL" id="GAA2040585.1"/>
    </source>
</evidence>